<evidence type="ECO:0000313" key="1">
    <source>
        <dbReference type="EMBL" id="KAI9449525.1"/>
    </source>
</evidence>
<evidence type="ECO:0000313" key="2">
    <source>
        <dbReference type="Proteomes" id="UP001207468"/>
    </source>
</evidence>
<accession>A0ACC0TUA7</accession>
<comment type="caution">
    <text evidence="1">The sequence shown here is derived from an EMBL/GenBank/DDBJ whole genome shotgun (WGS) entry which is preliminary data.</text>
</comment>
<gene>
    <name evidence="1" type="ORF">F5148DRAFT_1247327</name>
</gene>
<protein>
    <submittedName>
        <fullName evidence="1">Uncharacterized protein</fullName>
    </submittedName>
</protein>
<organism evidence="1 2">
    <name type="scientific">Russula earlei</name>
    <dbReference type="NCBI Taxonomy" id="71964"/>
    <lineage>
        <taxon>Eukaryota</taxon>
        <taxon>Fungi</taxon>
        <taxon>Dikarya</taxon>
        <taxon>Basidiomycota</taxon>
        <taxon>Agaricomycotina</taxon>
        <taxon>Agaricomycetes</taxon>
        <taxon>Russulales</taxon>
        <taxon>Russulaceae</taxon>
        <taxon>Russula</taxon>
    </lineage>
</organism>
<dbReference type="Proteomes" id="UP001207468">
    <property type="component" value="Unassembled WGS sequence"/>
</dbReference>
<proteinExistence type="predicted"/>
<keyword evidence="2" id="KW-1185">Reference proteome</keyword>
<sequence length="356" mass="39062">MSDQATDLLLELYDIQQATAYSNLAVGIVFGAYVILYSTSLNILLRNDGLRLRATPRLFMLVVTTAMFALGFIALVLETSLAYQQFTLLLRPSRGSLWSTSKTNTVTAVGSTIACITYIIADVVFAWRAAVLWNYDRRIVATLALSVLGTVAAAGSALGINLRPLFSPPLQSPQYVSGTKLGGHRALIFVGPTLATNLLSTSLIGIQAWRKRQVLIGHLRGSSFPIKTEKVLAMLIESGFAYCCIWVLYLVSTFRVLPKPGFDVMDAVLLYFSGLYPTVIIICVVLRKSPTFAITTRSASTHHSDPPQLDAMEMGRPLSILYTQRKETHKDSDATMLPSPISHPEEKQWARSGPQC</sequence>
<reference evidence="1" key="1">
    <citation type="submission" date="2021-03" db="EMBL/GenBank/DDBJ databases">
        <title>Evolutionary priming and transition to the ectomycorrhizal habit in an iconic lineage of mushroom-forming fungi: is preadaptation a requirement?</title>
        <authorList>
            <consortium name="DOE Joint Genome Institute"/>
            <person name="Looney B.P."/>
            <person name="Miyauchi S."/>
            <person name="Morin E."/>
            <person name="Drula E."/>
            <person name="Courty P.E."/>
            <person name="Chicoki N."/>
            <person name="Fauchery L."/>
            <person name="Kohler A."/>
            <person name="Kuo A."/>
            <person name="LaButti K."/>
            <person name="Pangilinan J."/>
            <person name="Lipzen A."/>
            <person name="Riley R."/>
            <person name="Andreopoulos W."/>
            <person name="He G."/>
            <person name="Johnson J."/>
            <person name="Barry K.W."/>
            <person name="Grigoriev I.V."/>
            <person name="Nagy L."/>
            <person name="Hibbett D."/>
            <person name="Henrissat B."/>
            <person name="Matheny P.B."/>
            <person name="Labbe J."/>
            <person name="Martin A.F."/>
        </authorList>
    </citation>
    <scope>NUCLEOTIDE SEQUENCE</scope>
    <source>
        <strain evidence="1">BPL698</strain>
    </source>
</reference>
<dbReference type="EMBL" id="JAGFNK010000494">
    <property type="protein sequence ID" value="KAI9449525.1"/>
    <property type="molecule type" value="Genomic_DNA"/>
</dbReference>
<name>A0ACC0TUA7_9AGAM</name>